<dbReference type="InterPro" id="IPR013783">
    <property type="entry name" value="Ig-like_fold"/>
</dbReference>
<comment type="function">
    <text evidence="1">Central component in molecular interactions underlying sperm crawling. Forms an extensive filament system that extends from sperm villipoda, along the leading edge of the pseudopod.</text>
</comment>
<proteinExistence type="predicted"/>
<evidence type="ECO:0000256" key="2">
    <source>
        <dbReference type="SAM" id="MobiDB-lite"/>
    </source>
</evidence>
<evidence type="ECO:0000259" key="4">
    <source>
        <dbReference type="PROSITE" id="PS50202"/>
    </source>
</evidence>
<protein>
    <recommendedName>
        <fullName evidence="1">Major sperm protein</fullName>
    </recommendedName>
</protein>
<dbReference type="InterPro" id="IPR008962">
    <property type="entry name" value="PapD-like_sf"/>
</dbReference>
<dbReference type="PANTHER" id="PTHR22947:SF6">
    <property type="entry name" value="MAJOR SPERM PROTEIN"/>
    <property type="match status" value="1"/>
</dbReference>
<dbReference type="STRING" id="53326.A0A016WF41"/>
<dbReference type="InterPro" id="IPR000535">
    <property type="entry name" value="MSP_dom"/>
</dbReference>
<feature type="transmembrane region" description="Helical" evidence="3">
    <location>
        <begin position="6"/>
        <end position="30"/>
    </location>
</feature>
<dbReference type="Gene3D" id="2.60.40.10">
    <property type="entry name" value="Immunoglobulins"/>
    <property type="match status" value="1"/>
</dbReference>
<evidence type="ECO:0000256" key="3">
    <source>
        <dbReference type="SAM" id="Phobius"/>
    </source>
</evidence>
<dbReference type="Proteomes" id="UP000024635">
    <property type="component" value="Unassembled WGS sequence"/>
</dbReference>
<organism evidence="5 6">
    <name type="scientific">Ancylostoma ceylanicum</name>
    <dbReference type="NCBI Taxonomy" id="53326"/>
    <lineage>
        <taxon>Eukaryota</taxon>
        <taxon>Metazoa</taxon>
        <taxon>Ecdysozoa</taxon>
        <taxon>Nematoda</taxon>
        <taxon>Chromadorea</taxon>
        <taxon>Rhabditida</taxon>
        <taxon>Rhabditina</taxon>
        <taxon>Rhabditomorpha</taxon>
        <taxon>Strongyloidea</taxon>
        <taxon>Ancylostomatidae</taxon>
        <taxon>Ancylostomatinae</taxon>
        <taxon>Ancylostoma</taxon>
    </lineage>
</organism>
<sequence>MRILRLIAAFMFFDGFLVFLLLLTFPLILLCGKKNAKGKKENSRPGAAGTPQSQKKQDEVKQKNKKADGEDAPKSGSKKKDEKDESKKEGEKKDQEEKKEEEKKEEEKKEEGKKEEEKKEEKKKDDAEAKKKFEEDPNAKLDISPMELKWEFEQGQNNIKISNNSKVRFAIKVRCTDTDLYTVSPVTEFVDVGKSINIAVVRAKGPLKKDKIVLCSKQVPADEPDAAEAFKTGVPHVDVILMDRLVRV</sequence>
<dbReference type="SUPFAM" id="SSF49354">
    <property type="entry name" value="PapD-like"/>
    <property type="match status" value="1"/>
</dbReference>
<feature type="compositionally biased region" description="Basic and acidic residues" evidence="2">
    <location>
        <begin position="55"/>
        <end position="138"/>
    </location>
</feature>
<keyword evidence="3" id="KW-0812">Transmembrane</keyword>
<keyword evidence="1" id="KW-0963">Cytoplasm</keyword>
<evidence type="ECO:0000256" key="1">
    <source>
        <dbReference type="RuleBase" id="RU003425"/>
    </source>
</evidence>
<dbReference type="OrthoDB" id="5866971at2759"/>
<feature type="region of interest" description="Disordered" evidence="2">
    <location>
        <begin position="35"/>
        <end position="138"/>
    </location>
</feature>
<dbReference type="EMBL" id="JARK01000357">
    <property type="protein sequence ID" value="EYC37907.1"/>
    <property type="molecule type" value="Genomic_DNA"/>
</dbReference>
<comment type="caution">
    <text evidence="5">The sequence shown here is derived from an EMBL/GenBank/DDBJ whole genome shotgun (WGS) entry which is preliminary data.</text>
</comment>
<evidence type="ECO:0000313" key="6">
    <source>
        <dbReference type="Proteomes" id="UP000024635"/>
    </source>
</evidence>
<keyword evidence="3" id="KW-1133">Transmembrane helix</keyword>
<dbReference type="PANTHER" id="PTHR22947">
    <property type="entry name" value="MAJOR SPERM PROTEIN"/>
    <property type="match status" value="1"/>
</dbReference>
<accession>A0A016WF41</accession>
<reference evidence="6" key="1">
    <citation type="journal article" date="2015" name="Nat. Genet.">
        <title>The genome and transcriptome of the zoonotic hookworm Ancylostoma ceylanicum identify infection-specific gene families.</title>
        <authorList>
            <person name="Schwarz E.M."/>
            <person name="Hu Y."/>
            <person name="Antoshechkin I."/>
            <person name="Miller M.M."/>
            <person name="Sternberg P.W."/>
            <person name="Aroian R.V."/>
        </authorList>
    </citation>
    <scope>NUCLEOTIDE SEQUENCE</scope>
    <source>
        <strain evidence="6">HY135</strain>
    </source>
</reference>
<gene>
    <name evidence="5" type="primary">Acey_s0757.g2094</name>
    <name evidence="5" type="ORF">Y032_0757g2094</name>
</gene>
<feature type="domain" description="MSP" evidence="4">
    <location>
        <begin position="132"/>
        <end position="248"/>
    </location>
</feature>
<keyword evidence="3" id="KW-0472">Membrane</keyword>
<evidence type="ECO:0000313" key="5">
    <source>
        <dbReference type="EMBL" id="EYC37907.1"/>
    </source>
</evidence>
<keyword evidence="6" id="KW-1185">Reference proteome</keyword>
<dbReference type="AlphaFoldDB" id="A0A016WF41"/>
<dbReference type="Pfam" id="PF00635">
    <property type="entry name" value="Motile_Sperm"/>
    <property type="match status" value="1"/>
</dbReference>
<dbReference type="InterPro" id="IPR051774">
    <property type="entry name" value="Sperm-specific_class_P"/>
</dbReference>
<name>A0A016WF41_9BILA</name>
<keyword evidence="1" id="KW-0206">Cytoskeleton</keyword>
<dbReference type="PROSITE" id="PS50202">
    <property type="entry name" value="MSP"/>
    <property type="match status" value="1"/>
</dbReference>